<organism evidence="1 2">
    <name type="scientific">Molossus molossus</name>
    <name type="common">Pallas' mastiff bat</name>
    <name type="synonym">Vespertilio molossus</name>
    <dbReference type="NCBI Taxonomy" id="27622"/>
    <lineage>
        <taxon>Eukaryota</taxon>
        <taxon>Metazoa</taxon>
        <taxon>Chordata</taxon>
        <taxon>Craniata</taxon>
        <taxon>Vertebrata</taxon>
        <taxon>Euteleostomi</taxon>
        <taxon>Mammalia</taxon>
        <taxon>Eutheria</taxon>
        <taxon>Laurasiatheria</taxon>
        <taxon>Chiroptera</taxon>
        <taxon>Yangochiroptera</taxon>
        <taxon>Molossidae</taxon>
        <taxon>Molossus</taxon>
    </lineage>
</organism>
<gene>
    <name evidence="1" type="ORF">HJG59_008185</name>
</gene>
<evidence type="ECO:0000313" key="1">
    <source>
        <dbReference type="EMBL" id="KAF6452859.1"/>
    </source>
</evidence>
<dbReference type="AlphaFoldDB" id="A0A7J8FZN9"/>
<dbReference type="Proteomes" id="UP000550707">
    <property type="component" value="Unassembled WGS sequence"/>
</dbReference>
<dbReference type="FunCoup" id="A0A7J8FZN9">
    <property type="interactions" value="1173"/>
</dbReference>
<proteinExistence type="predicted"/>
<evidence type="ECO:0000313" key="2">
    <source>
        <dbReference type="Proteomes" id="UP000550707"/>
    </source>
</evidence>
<accession>A0A7J8FZN9</accession>
<protein>
    <submittedName>
        <fullName evidence="1">Uncharacterized protein</fullName>
    </submittedName>
</protein>
<reference evidence="1 2" key="1">
    <citation type="journal article" date="2020" name="Nature">
        <title>Six reference-quality genomes reveal evolution of bat adaptations.</title>
        <authorList>
            <person name="Jebb D."/>
            <person name="Huang Z."/>
            <person name="Pippel M."/>
            <person name="Hughes G.M."/>
            <person name="Lavrichenko K."/>
            <person name="Devanna P."/>
            <person name="Winkler S."/>
            <person name="Jermiin L.S."/>
            <person name="Skirmuntt E.C."/>
            <person name="Katzourakis A."/>
            <person name="Burkitt-Gray L."/>
            <person name="Ray D.A."/>
            <person name="Sullivan K.A.M."/>
            <person name="Roscito J.G."/>
            <person name="Kirilenko B.M."/>
            <person name="Davalos L.M."/>
            <person name="Corthals A.P."/>
            <person name="Power M.L."/>
            <person name="Jones G."/>
            <person name="Ransome R.D."/>
            <person name="Dechmann D.K.N."/>
            <person name="Locatelli A.G."/>
            <person name="Puechmaille S.J."/>
            <person name="Fedrigo O."/>
            <person name="Jarvis E.D."/>
            <person name="Hiller M."/>
            <person name="Vernes S.C."/>
            <person name="Myers E.W."/>
            <person name="Teeling E.C."/>
        </authorList>
    </citation>
    <scope>NUCLEOTIDE SEQUENCE [LARGE SCALE GENOMIC DNA]</scope>
    <source>
        <strain evidence="1">MMolMol1</strain>
        <tissue evidence="1">Muscle</tissue>
    </source>
</reference>
<dbReference type="EMBL" id="JACASF010000010">
    <property type="protein sequence ID" value="KAF6452859.1"/>
    <property type="molecule type" value="Genomic_DNA"/>
</dbReference>
<sequence length="129" mass="14568">MPGPGRVAKENAKRHRKVLGKISRTLLSLLVTVLLDGVVSRVSVGSPMRRLGELKVFLENVIRHVVYPTLTWSSQAQDPAMDVVYELKCQSQSAWLPRLTSRLQKAPLKAPQKRQEKSCQCYLPCECRI</sequence>
<dbReference type="InParanoid" id="A0A7J8FZN9"/>
<keyword evidence="2" id="KW-1185">Reference proteome</keyword>
<comment type="caution">
    <text evidence="1">The sequence shown here is derived from an EMBL/GenBank/DDBJ whole genome shotgun (WGS) entry which is preliminary data.</text>
</comment>
<name>A0A7J8FZN9_MOLMO</name>